<dbReference type="Proteomes" id="UP001497497">
    <property type="component" value="Unassembled WGS sequence"/>
</dbReference>
<keyword evidence="2" id="KW-0472">Membrane</keyword>
<keyword evidence="2" id="KW-0812">Transmembrane</keyword>
<feature type="region of interest" description="Disordered" evidence="1">
    <location>
        <begin position="1"/>
        <end position="44"/>
    </location>
</feature>
<comment type="caution">
    <text evidence="4">The sequence shown here is derived from an EMBL/GenBank/DDBJ whole genome shotgun (WGS) entry which is preliminary data.</text>
</comment>
<evidence type="ECO:0000259" key="3">
    <source>
        <dbReference type="Pfam" id="PF00135"/>
    </source>
</evidence>
<feature type="transmembrane region" description="Helical" evidence="2">
    <location>
        <begin position="56"/>
        <end position="77"/>
    </location>
</feature>
<gene>
    <name evidence="4" type="ORF">GSLYS_00011639001</name>
</gene>
<dbReference type="SUPFAM" id="SSF53474">
    <property type="entry name" value="alpha/beta-Hydrolases"/>
    <property type="match status" value="1"/>
</dbReference>
<evidence type="ECO:0000256" key="2">
    <source>
        <dbReference type="SAM" id="Phobius"/>
    </source>
</evidence>
<dbReference type="Pfam" id="PF00135">
    <property type="entry name" value="COesterase"/>
    <property type="match status" value="1"/>
</dbReference>
<dbReference type="InterPro" id="IPR002018">
    <property type="entry name" value="CarbesteraseB"/>
</dbReference>
<dbReference type="PROSITE" id="PS00941">
    <property type="entry name" value="CARBOXYLESTERASE_B_2"/>
    <property type="match status" value="1"/>
</dbReference>
<proteinExistence type="predicted"/>
<reference evidence="4 5" key="1">
    <citation type="submission" date="2024-04" db="EMBL/GenBank/DDBJ databases">
        <authorList>
            <consortium name="Genoscope - CEA"/>
            <person name="William W."/>
        </authorList>
    </citation>
    <scope>NUCLEOTIDE SEQUENCE [LARGE SCALE GENOMIC DNA]</scope>
</reference>
<dbReference type="AlphaFoldDB" id="A0AAV2HUD9"/>
<accession>A0AAV2HUD9</accession>
<dbReference type="PANTHER" id="PTHR11559">
    <property type="entry name" value="CARBOXYLESTERASE"/>
    <property type="match status" value="1"/>
</dbReference>
<sequence length="637" mass="69528">MPDKYEFDTISNQSPGLATPGPETPCLETPGPATAGPATAGPATPDITSRKMGWKIFGFVMSAIFVVVALSISAVTWSGHSSRTDAAPTPQMIDTPYGRYVGSVSTAFGKSSISYKSIPFAKPPVGALRFKRPQPLAESYGSHILNSDMKPSCWSVTRPSTDPNFSEDCLYLNVYTPLVEATQGATNSFPVMVWIHGGGFVAGSAFPEPTKMVARSNVIVVTVNYRLGVFGFLTTKDDDLPANNGLWDQYLALKWVKENIHHFEGNASAITVFGESAGAISTALLAVSPMSAGLFQKAILQSGSLTSPLSRDSIKRAREFAEKVGCASRADGNTSDLGACLRQLSIADILNNSLPFGFNITAARKQADFIWQPTVDGEFIPDEPMALLANHSYLLQVGALKKDYMIGLLNNEGALLTTNFLKPIPLQDTLNATLFTDLLDYFLYTRYGLLPNENARMQKEVHTFYSGSPESSLTPQNILDAFADLFFIVPAVETALALSSCSALSLHYTPPVNSTAPLSCPSVKSNIYFYLFDYCAPSSDLLKPPCMKHGDDVAYEFPKNTLADPVENKLSDTFIDILTTFAATSEPGSALTSEWPSFEPSLQRYLRLDTVQSIRRYPFDYRVSFWLKTIPYLMKNR</sequence>
<keyword evidence="2" id="KW-1133">Transmembrane helix</keyword>
<feature type="domain" description="Carboxylesterase type B" evidence="3">
    <location>
        <begin position="91"/>
        <end position="626"/>
    </location>
</feature>
<evidence type="ECO:0000313" key="5">
    <source>
        <dbReference type="Proteomes" id="UP001497497"/>
    </source>
</evidence>
<evidence type="ECO:0000256" key="1">
    <source>
        <dbReference type="SAM" id="MobiDB-lite"/>
    </source>
</evidence>
<keyword evidence="5" id="KW-1185">Reference proteome</keyword>
<feature type="compositionally biased region" description="Low complexity" evidence="1">
    <location>
        <begin position="29"/>
        <end position="44"/>
    </location>
</feature>
<evidence type="ECO:0000313" key="4">
    <source>
        <dbReference type="EMBL" id="CAL1537737.1"/>
    </source>
</evidence>
<name>A0AAV2HUD9_LYMST</name>
<organism evidence="4 5">
    <name type="scientific">Lymnaea stagnalis</name>
    <name type="common">Great pond snail</name>
    <name type="synonym">Helix stagnalis</name>
    <dbReference type="NCBI Taxonomy" id="6523"/>
    <lineage>
        <taxon>Eukaryota</taxon>
        <taxon>Metazoa</taxon>
        <taxon>Spiralia</taxon>
        <taxon>Lophotrochozoa</taxon>
        <taxon>Mollusca</taxon>
        <taxon>Gastropoda</taxon>
        <taxon>Heterobranchia</taxon>
        <taxon>Euthyneura</taxon>
        <taxon>Panpulmonata</taxon>
        <taxon>Hygrophila</taxon>
        <taxon>Lymnaeoidea</taxon>
        <taxon>Lymnaeidae</taxon>
        <taxon>Lymnaea</taxon>
    </lineage>
</organism>
<dbReference type="InterPro" id="IPR019819">
    <property type="entry name" value="Carboxylesterase_B_CS"/>
</dbReference>
<dbReference type="Gene3D" id="3.40.50.1820">
    <property type="entry name" value="alpha/beta hydrolase"/>
    <property type="match status" value="1"/>
</dbReference>
<dbReference type="InterPro" id="IPR050309">
    <property type="entry name" value="Type-B_Carboxylest/Lipase"/>
</dbReference>
<dbReference type="EMBL" id="CAXITT010000273">
    <property type="protein sequence ID" value="CAL1537737.1"/>
    <property type="molecule type" value="Genomic_DNA"/>
</dbReference>
<protein>
    <recommendedName>
        <fullName evidence="3">Carboxylesterase type B domain-containing protein</fullName>
    </recommendedName>
</protein>
<dbReference type="InterPro" id="IPR029058">
    <property type="entry name" value="AB_hydrolase_fold"/>
</dbReference>